<dbReference type="InterPro" id="IPR007083">
    <property type="entry name" value="RNA_pol_Rpb1_4"/>
</dbReference>
<sequence length="1762" mass="199726">MSLPQSSAPKAVINRIQFSLMSPQEIRSLSVCEVTTEELTDSGMPKEGGLLDPRMGPIERGNRCTTCHGSYDDCPGHFGHIELAEPLYHPGYMQTILSVLNCVCHACSRLLLPKDEPKYARLFQIRNSRARLGAIRHECTNRQCGRTTSAPADQQQPSGLGGVLDVPRHFGPKFEGCGSSQPKFRVLGLDFEIEWNEKEDAEDTKSTIHREEKKRKLKRQEVYDILRRITDEDSRILGFDPLFSRPEWMLVTVLPVPPPPVRPSVMMDSSTHAEDDLTHKLNDIIKANKKVREGLEKGVQYVALSSIVELLQYHYSTYIDNSIPGFQQSIQTTGKPIKSITQRLKGKEGRIRGNLMGKRVDFSGRTVITPDPNLSCDQVGVPRSIANTLTFPEVVTHLNIQKMYEYVRRGPNEHPGARYIIDTSGQRFDLTACANPAQQHLEVGYIVERHMIDGDYVIFNRQPSLHKMSMMGHRVKILPYSSFRLNLSCTTPYNADFDGDEMNLHLPQSQEARAEVREIMMVPKQIISPQKNGPVIGIVQDTLLASMFFTRRDCFLERDLMMNCLMWLTDWNGIVPRPAILKPRPLWTGKQIFSLMIPTISITKKTSMFDDDEKELVMTPNDSMFIINKGQHFSGQTCKKTLGRDQQSLIHIIWKDFGPEAAKYFINQIQRVVNYWLIHTGFTVGISDTIATDSTVHEVGQILQEAQREVEGIVQKLQEKNLDREPGKSIIESFEARVNTTLNNATNKAGSVVMKLMTTKNNIYSMVVSGSKGGKTNISQILGCVGQQNVEGKRIRYGFKRRTLPYFTKDNLGLESKGFVQNSFLRGLTPTEFFFHAMGGREGIIDTACKTSDTGYIQRQLVKAMEDLNVKYDTTIRNSAGSIIQFCYGEDGMAGEQMESQTFPTMIISDDEMLEDYYFNLAELFNMNNSDMDEKIAGKEEEFGLDVELDAAALFDDGMMKEPESAVISQQSRKALPQRVLPTGVRTLATFLTAEALDSLKHDPNSQTILNQEFQTLQADRELLRNEIFKNGNDSVAMPVNVNRIITNAKYKFDVSRYRPTSLLPTEVVRKVSNLISSLVIIPGKDKLSRQAQENALTLFSILLRSLLASRIVTEKHHLTREAFDWALEEIKNKFEQARIQPGESIGVIAAQSMSEPATQMTLNTFHYAGVSAKNVTLGVPRLKELIHLAKNPKTPSLTIYLKEEHRKNEKGAKSIQSILEYTTLRRIVDRTEIWYDPNDADSVIEEDRSFLEDHVGLSVDEMQREKSPWILRIVLNKQMMADKHLRVPGVSKKIMDVYGNDLESIPSNDNADDIVIRLRPYLTEEEISAGEEKMASSDQTDFLRSLEQSLLDNIALIGIPGISRVFLREIETIFKQKDGSMKKEKEWTLETEGVNLQEILRYPEIDFARTVSNTLTEIQKVLGIEAVRNMLLKELRYVLGFDGTYVNYRHYAILIDLMTSQGEPMSISRQGINKQNTGPLMRATFEESTKILLEAAAFSEMDNMQGVSQAVIVGQVPPCGTGVVDVTLDFNKIAKANYVPDIVQAMTMQNIDASTQMRAALSEDGGADFLSATSPYSPDMMGSYNAPYSFSPVRTEAASLPPVGAVSPQARQLTRHRRPRIPRRRQRTHPLHQHTRRRLLLTPQRRLPTLQPRLPTHQRLLPILLPVPLTPPRRQHTRQPHPPILPLLLLIPQRHQLILRLHQPTHQHHLPTPPPRLRIHQQVLLTRQLHQLIHQHRQHILPQVLRIHQQAQPIHQLVKND</sequence>
<dbReference type="Proteomes" id="UP001281761">
    <property type="component" value="Unassembled WGS sequence"/>
</dbReference>
<keyword evidence="9" id="KW-1185">Reference proteome</keyword>
<dbReference type="Gene3D" id="3.30.1490.180">
    <property type="entry name" value="RNA polymerase ii"/>
    <property type="match status" value="1"/>
</dbReference>
<dbReference type="InterPro" id="IPR038120">
    <property type="entry name" value="Rpb1_funnel_sf"/>
</dbReference>
<dbReference type="Pfam" id="PF00623">
    <property type="entry name" value="RNA_pol_Rpb1_2"/>
    <property type="match status" value="1"/>
</dbReference>
<dbReference type="InterPro" id="IPR044893">
    <property type="entry name" value="RNA_pol_Rpb1_clamp_domain"/>
</dbReference>
<evidence type="ECO:0000256" key="5">
    <source>
        <dbReference type="ARBA" id="ARBA00023163"/>
    </source>
</evidence>
<feature type="domain" description="RNA polymerase N-terminal" evidence="7">
    <location>
        <begin position="247"/>
        <end position="550"/>
    </location>
</feature>
<evidence type="ECO:0000313" key="8">
    <source>
        <dbReference type="EMBL" id="KAK2964424.1"/>
    </source>
</evidence>
<dbReference type="Gene3D" id="1.10.132.30">
    <property type="match status" value="1"/>
</dbReference>
<dbReference type="Pfam" id="PF04997">
    <property type="entry name" value="RNA_pol_Rpb1_1"/>
    <property type="match status" value="1"/>
</dbReference>
<dbReference type="Gene3D" id="6.10.250.2940">
    <property type="match status" value="1"/>
</dbReference>
<keyword evidence="2 6" id="KW-0240">DNA-directed RNA polymerase</keyword>
<proteinExistence type="inferred from homology"/>
<reference evidence="8 9" key="1">
    <citation type="journal article" date="2022" name="bioRxiv">
        <title>Genomics of Preaxostyla Flagellates Illuminates Evolutionary Transitions and the Path Towards Mitochondrial Loss.</title>
        <authorList>
            <person name="Novak L.V.F."/>
            <person name="Treitli S.C."/>
            <person name="Pyrih J."/>
            <person name="Halakuc P."/>
            <person name="Pipaliya S.V."/>
            <person name="Vacek V."/>
            <person name="Brzon O."/>
            <person name="Soukal P."/>
            <person name="Eme L."/>
            <person name="Dacks J.B."/>
            <person name="Karnkowska A."/>
            <person name="Elias M."/>
            <person name="Hampl V."/>
        </authorList>
    </citation>
    <scope>NUCLEOTIDE SEQUENCE [LARGE SCALE GENOMIC DNA]</scope>
    <source>
        <strain evidence="8">NAU3</strain>
        <tissue evidence="8">Gut</tissue>
    </source>
</reference>
<dbReference type="Pfam" id="PF04998">
    <property type="entry name" value="RNA_pol_Rpb1_5"/>
    <property type="match status" value="1"/>
</dbReference>
<dbReference type="Gene3D" id="3.30.1360.140">
    <property type="match status" value="1"/>
</dbReference>
<dbReference type="InterPro" id="IPR042102">
    <property type="entry name" value="RNA_pol_Rpb1_3_sf"/>
</dbReference>
<dbReference type="Pfam" id="PF04992">
    <property type="entry name" value="RNA_pol_Rpb1_6"/>
    <property type="match status" value="1"/>
</dbReference>
<comment type="similarity">
    <text evidence="1 6">Belongs to the RNA polymerase beta' chain family.</text>
</comment>
<dbReference type="Gene3D" id="4.10.860.120">
    <property type="entry name" value="RNA polymerase II, clamp domain"/>
    <property type="match status" value="1"/>
</dbReference>
<dbReference type="PANTHER" id="PTHR19376">
    <property type="entry name" value="DNA-DIRECTED RNA POLYMERASE"/>
    <property type="match status" value="1"/>
</dbReference>
<dbReference type="InterPro" id="IPR007080">
    <property type="entry name" value="RNA_pol_Rpb1_1"/>
</dbReference>
<organism evidence="8 9">
    <name type="scientific">Blattamonas nauphoetae</name>
    <dbReference type="NCBI Taxonomy" id="2049346"/>
    <lineage>
        <taxon>Eukaryota</taxon>
        <taxon>Metamonada</taxon>
        <taxon>Preaxostyla</taxon>
        <taxon>Oxymonadida</taxon>
        <taxon>Blattamonas</taxon>
    </lineage>
</organism>
<dbReference type="SUPFAM" id="SSF64484">
    <property type="entry name" value="beta and beta-prime subunits of DNA dependent RNA-polymerase"/>
    <property type="match status" value="1"/>
</dbReference>
<evidence type="ECO:0000256" key="6">
    <source>
        <dbReference type="RuleBase" id="RU004279"/>
    </source>
</evidence>
<comment type="function">
    <text evidence="6">DNA-dependent RNA polymerase catalyzes the transcription of DNA into RNA using the four ribonucleoside triphosphates as substrates.</text>
</comment>
<dbReference type="InterPro" id="IPR000722">
    <property type="entry name" value="RNA_pol_asu"/>
</dbReference>
<dbReference type="Gene3D" id="1.10.150.390">
    <property type="match status" value="1"/>
</dbReference>
<dbReference type="Gene3D" id="6.20.50.80">
    <property type="match status" value="1"/>
</dbReference>
<gene>
    <name evidence="8" type="ORF">BLNAU_340</name>
</gene>
<dbReference type="Pfam" id="PF04990">
    <property type="entry name" value="RNA_pol_Rpb1_7"/>
    <property type="match status" value="1"/>
</dbReference>
<evidence type="ECO:0000256" key="2">
    <source>
        <dbReference type="ARBA" id="ARBA00022478"/>
    </source>
</evidence>
<dbReference type="EC" id="2.7.7.6" evidence="6"/>
<dbReference type="NCBIfam" id="NF006336">
    <property type="entry name" value="PRK08566.1"/>
    <property type="match status" value="1"/>
</dbReference>
<dbReference type="InterPro" id="IPR007066">
    <property type="entry name" value="RNA_pol_Rpb1_3"/>
</dbReference>
<keyword evidence="3 6" id="KW-0808">Transferase</keyword>
<dbReference type="InterPro" id="IPR007073">
    <property type="entry name" value="RNA_pol_Rpb1_7"/>
</dbReference>
<dbReference type="Pfam" id="PF04983">
    <property type="entry name" value="RNA_pol_Rpb1_3"/>
    <property type="match status" value="1"/>
</dbReference>
<accession>A0ABQ9YKZ2</accession>
<dbReference type="PANTHER" id="PTHR19376:SF37">
    <property type="entry name" value="DNA-DIRECTED RNA POLYMERASE II SUBUNIT RPB1"/>
    <property type="match status" value="1"/>
</dbReference>
<dbReference type="EMBL" id="JARBJD010000002">
    <property type="protein sequence ID" value="KAK2964424.1"/>
    <property type="molecule type" value="Genomic_DNA"/>
</dbReference>
<dbReference type="Gene3D" id="1.10.274.100">
    <property type="entry name" value="RNA polymerase Rpb1, domain 3"/>
    <property type="match status" value="1"/>
</dbReference>
<dbReference type="Gene3D" id="2.40.40.20">
    <property type="match status" value="1"/>
</dbReference>
<evidence type="ECO:0000313" key="9">
    <source>
        <dbReference type="Proteomes" id="UP001281761"/>
    </source>
</evidence>
<dbReference type="GO" id="GO:0003899">
    <property type="term" value="F:DNA-directed RNA polymerase activity"/>
    <property type="evidence" value="ECO:0007669"/>
    <property type="project" value="UniProtKB-EC"/>
</dbReference>
<dbReference type="InterPro" id="IPR007081">
    <property type="entry name" value="RNA_pol_Rpb1_5"/>
</dbReference>
<dbReference type="GO" id="GO:0000428">
    <property type="term" value="C:DNA-directed RNA polymerase complex"/>
    <property type="evidence" value="ECO:0007669"/>
    <property type="project" value="UniProtKB-KW"/>
</dbReference>
<dbReference type="InterPro" id="IPR045867">
    <property type="entry name" value="DNA-dir_RpoC_beta_prime"/>
</dbReference>
<dbReference type="InterPro" id="IPR006592">
    <property type="entry name" value="RNA_pol_N"/>
</dbReference>
<keyword evidence="5 6" id="KW-0804">Transcription</keyword>
<evidence type="ECO:0000259" key="7">
    <source>
        <dbReference type="SMART" id="SM00663"/>
    </source>
</evidence>
<protein>
    <recommendedName>
        <fullName evidence="6">DNA-directed RNA polymerase subunit</fullName>
        <ecNumber evidence="6">2.7.7.6</ecNumber>
    </recommendedName>
</protein>
<dbReference type="CDD" id="cd02584">
    <property type="entry name" value="RNAP_II_Rpb1_C"/>
    <property type="match status" value="1"/>
</dbReference>
<name>A0ABQ9YKZ2_9EUKA</name>
<dbReference type="CDD" id="cd02733">
    <property type="entry name" value="RNAP_II_RPB1_N"/>
    <property type="match status" value="1"/>
</dbReference>
<dbReference type="InterPro" id="IPR038593">
    <property type="entry name" value="RNA_pol_Rpb1_7_sf"/>
</dbReference>
<comment type="caution">
    <text evidence="8">The sequence shown here is derived from an EMBL/GenBank/DDBJ whole genome shotgun (WGS) entry which is preliminary data.</text>
</comment>
<evidence type="ECO:0000256" key="1">
    <source>
        <dbReference type="ARBA" id="ARBA00006460"/>
    </source>
</evidence>
<keyword evidence="4 6" id="KW-0548">Nucleotidyltransferase</keyword>
<evidence type="ECO:0000256" key="4">
    <source>
        <dbReference type="ARBA" id="ARBA00022695"/>
    </source>
</evidence>
<dbReference type="Pfam" id="PF05000">
    <property type="entry name" value="RNA_pol_Rpb1_4"/>
    <property type="match status" value="1"/>
</dbReference>
<evidence type="ECO:0000256" key="3">
    <source>
        <dbReference type="ARBA" id="ARBA00022679"/>
    </source>
</evidence>
<dbReference type="InterPro" id="IPR007075">
    <property type="entry name" value="RNA_pol_Rpb1_6"/>
</dbReference>
<dbReference type="SMART" id="SM00663">
    <property type="entry name" value="RPOLA_N"/>
    <property type="match status" value="1"/>
</dbReference>
<comment type="catalytic activity">
    <reaction evidence="6">
        <text>RNA(n) + a ribonucleoside 5'-triphosphate = RNA(n+1) + diphosphate</text>
        <dbReference type="Rhea" id="RHEA:21248"/>
        <dbReference type="Rhea" id="RHEA-COMP:14527"/>
        <dbReference type="Rhea" id="RHEA-COMP:17342"/>
        <dbReference type="ChEBI" id="CHEBI:33019"/>
        <dbReference type="ChEBI" id="CHEBI:61557"/>
        <dbReference type="ChEBI" id="CHEBI:140395"/>
        <dbReference type="EC" id="2.7.7.6"/>
    </reaction>
</comment>